<feature type="transmembrane region" description="Helical" evidence="2">
    <location>
        <begin position="353"/>
        <end position="374"/>
    </location>
</feature>
<dbReference type="Pfam" id="PF13962">
    <property type="entry name" value="PGG"/>
    <property type="match status" value="1"/>
</dbReference>
<reference evidence="4 5" key="1">
    <citation type="journal article" date="2014" name="PLoS ONE">
        <title>Global Analysis of Gene Expression Profiles in Physic Nut (Jatropha curcas L.) Seedlings Exposed to Salt Stress.</title>
        <authorList>
            <person name="Zhang L."/>
            <person name="Zhang C."/>
            <person name="Wu P."/>
            <person name="Chen Y."/>
            <person name="Li M."/>
            <person name="Jiang H."/>
            <person name="Wu G."/>
        </authorList>
    </citation>
    <scope>NUCLEOTIDE SEQUENCE [LARGE SCALE GENOMIC DNA]</scope>
    <source>
        <strain evidence="5">cv. GZQX0401</strain>
        <tissue evidence="4">Young leaves</tissue>
    </source>
</reference>
<evidence type="ECO:0000259" key="3">
    <source>
        <dbReference type="Pfam" id="PF13962"/>
    </source>
</evidence>
<dbReference type="Pfam" id="PF12796">
    <property type="entry name" value="Ank_2"/>
    <property type="match status" value="1"/>
</dbReference>
<feature type="domain" description="PGG" evidence="3">
    <location>
        <begin position="282"/>
        <end position="380"/>
    </location>
</feature>
<evidence type="ECO:0000256" key="1">
    <source>
        <dbReference type="PROSITE-ProRule" id="PRU00023"/>
    </source>
</evidence>
<dbReference type="AlphaFoldDB" id="A0A067L628"/>
<keyword evidence="2" id="KW-1133">Transmembrane helix</keyword>
<evidence type="ECO:0000313" key="4">
    <source>
        <dbReference type="EMBL" id="KDP39955.1"/>
    </source>
</evidence>
<feature type="repeat" description="ANK" evidence="1">
    <location>
        <begin position="186"/>
        <end position="220"/>
    </location>
</feature>
<dbReference type="InterPro" id="IPR036770">
    <property type="entry name" value="Ankyrin_rpt-contain_sf"/>
</dbReference>
<keyword evidence="5" id="KW-1185">Reference proteome</keyword>
<dbReference type="PROSITE" id="PS50297">
    <property type="entry name" value="ANK_REP_REGION"/>
    <property type="match status" value="2"/>
</dbReference>
<dbReference type="PRINTS" id="PR01415">
    <property type="entry name" value="ANKYRIN"/>
</dbReference>
<dbReference type="Gene3D" id="1.25.40.20">
    <property type="entry name" value="Ankyrin repeat-containing domain"/>
    <property type="match status" value="1"/>
</dbReference>
<dbReference type="STRING" id="180498.A0A067L628"/>
<keyword evidence="2" id="KW-0472">Membrane</keyword>
<dbReference type="SUPFAM" id="SSF48403">
    <property type="entry name" value="Ankyrin repeat"/>
    <property type="match status" value="1"/>
</dbReference>
<proteinExistence type="predicted"/>
<dbReference type="PANTHER" id="PTHR24128:SF24">
    <property type="entry name" value="ANKYRIN REPEAT PROTEIN"/>
    <property type="match status" value="1"/>
</dbReference>
<name>A0A067L628_JATCU</name>
<evidence type="ECO:0000313" key="5">
    <source>
        <dbReference type="Proteomes" id="UP000027138"/>
    </source>
</evidence>
<accession>A0A067L628</accession>
<keyword evidence="2" id="KW-0812">Transmembrane</keyword>
<dbReference type="Proteomes" id="UP000027138">
    <property type="component" value="Unassembled WGS sequence"/>
</dbReference>
<protein>
    <recommendedName>
        <fullName evidence="3">PGG domain-containing protein</fullName>
    </recommendedName>
</protein>
<dbReference type="InterPro" id="IPR002110">
    <property type="entry name" value="Ankyrin_rpt"/>
</dbReference>
<feature type="transmembrane region" description="Helical" evidence="2">
    <location>
        <begin position="383"/>
        <end position="402"/>
    </location>
</feature>
<evidence type="ECO:0000256" key="2">
    <source>
        <dbReference type="SAM" id="Phobius"/>
    </source>
</evidence>
<gene>
    <name evidence="4" type="ORF">JCGZ_03486</name>
</gene>
<dbReference type="InterPro" id="IPR026961">
    <property type="entry name" value="PGG_dom"/>
</dbReference>
<dbReference type="EMBL" id="KK914336">
    <property type="protein sequence ID" value="KDP39955.1"/>
    <property type="molecule type" value="Genomic_DNA"/>
</dbReference>
<sequence length="449" mass="49765">MSEELNQAARVGDLNALYRLIGENPFILENIDELPFVETPLHIAAATGQILFAMEIMRLQPSFATKPNKDGFCPLHLALQNGHNQMVSRFVQINSDLVRVKGREGMTPLHYVSETENLDLLAEFLSVCPKSVEDLTIRNETALHIAVKNSRFEALKVQLGWLKRDYIHRLLDPTSKTEVLNWMDEGGNTVLHHAVSLTQAQVQLVKFLIDGGVDINAKNFGGLTAFDVSPDTEIRTEVWRAGGLPASLLPKYTTLAEELRSKISLFKRVAISMRGRDRRISNKTRSTLIAVAALVAAASYQALVNPPAGICQHSNEHSTSNKSAVNSNTSSTTAHDITSIWKKFMRNANEAEIFFISLTLAFGTSITVIFVLLLPDITMASELLLASLLFLIATPATIFKKLPCVDESYFLGFILGSALLASLPLPLRRLKRMVKGFMLKRRDLPALFP</sequence>
<dbReference type="SMART" id="SM00248">
    <property type="entry name" value="ANK"/>
    <property type="match status" value="4"/>
</dbReference>
<dbReference type="Pfam" id="PF13857">
    <property type="entry name" value="Ank_5"/>
    <property type="match status" value="1"/>
</dbReference>
<dbReference type="OrthoDB" id="1932267at2759"/>
<dbReference type="PANTHER" id="PTHR24128">
    <property type="entry name" value="HOMEOBOX PROTEIN WARIAI"/>
    <property type="match status" value="1"/>
</dbReference>
<organism evidence="4 5">
    <name type="scientific">Jatropha curcas</name>
    <name type="common">Barbados nut</name>
    <dbReference type="NCBI Taxonomy" id="180498"/>
    <lineage>
        <taxon>Eukaryota</taxon>
        <taxon>Viridiplantae</taxon>
        <taxon>Streptophyta</taxon>
        <taxon>Embryophyta</taxon>
        <taxon>Tracheophyta</taxon>
        <taxon>Spermatophyta</taxon>
        <taxon>Magnoliopsida</taxon>
        <taxon>eudicotyledons</taxon>
        <taxon>Gunneridae</taxon>
        <taxon>Pentapetalae</taxon>
        <taxon>rosids</taxon>
        <taxon>fabids</taxon>
        <taxon>Malpighiales</taxon>
        <taxon>Euphorbiaceae</taxon>
        <taxon>Crotonoideae</taxon>
        <taxon>Jatropheae</taxon>
        <taxon>Jatropha</taxon>
    </lineage>
</organism>
<dbReference type="PROSITE" id="PS50088">
    <property type="entry name" value="ANK_REPEAT"/>
    <property type="match status" value="2"/>
</dbReference>
<feature type="repeat" description="ANK" evidence="1">
    <location>
        <begin position="70"/>
        <end position="97"/>
    </location>
</feature>
<keyword evidence="1" id="KW-0040">ANK repeat</keyword>
<feature type="transmembrane region" description="Helical" evidence="2">
    <location>
        <begin position="408"/>
        <end position="427"/>
    </location>
</feature>